<evidence type="ECO:0000256" key="1">
    <source>
        <dbReference type="SAM" id="MobiDB-lite"/>
    </source>
</evidence>
<evidence type="ECO:0000313" key="2">
    <source>
        <dbReference type="EMBL" id="EFM26894.1"/>
    </source>
</evidence>
<keyword evidence="3" id="KW-1185">Reference proteome</keyword>
<name>E0PFL7_STREI</name>
<dbReference type="Pfam" id="PF02620">
    <property type="entry name" value="YceD"/>
    <property type="match status" value="1"/>
</dbReference>
<reference evidence="2 3" key="1">
    <citation type="submission" date="2010-07" db="EMBL/GenBank/DDBJ databases">
        <authorList>
            <person name="Muzny D."/>
            <person name="Qin X."/>
            <person name="Deng J."/>
            <person name="Jiang H."/>
            <person name="Liu Y."/>
            <person name="Qu J."/>
            <person name="Song X.-Z."/>
            <person name="Zhang L."/>
            <person name="Thornton R."/>
            <person name="Coyle M."/>
            <person name="Francisco L."/>
            <person name="Jackson L."/>
            <person name="Javaid M."/>
            <person name="Korchina V."/>
            <person name="Kovar C."/>
            <person name="Mata R."/>
            <person name="Mathew T."/>
            <person name="Ngo R."/>
            <person name="Nguyen L."/>
            <person name="Nguyen N."/>
            <person name="Okwuonu G."/>
            <person name="Ongeri F."/>
            <person name="Pham C."/>
            <person name="Simmons D."/>
            <person name="Wilczek-Boney K."/>
            <person name="Hale W."/>
            <person name="Jakkamsetti A."/>
            <person name="Pham P."/>
            <person name="Ruth R."/>
            <person name="San Lucas F."/>
            <person name="Warren J."/>
            <person name="Zhang J."/>
            <person name="Zhao Z."/>
            <person name="Zhou C."/>
            <person name="Zhu D."/>
            <person name="Lee S."/>
            <person name="Bess C."/>
            <person name="Blankenburg K."/>
            <person name="Forbes L."/>
            <person name="Fu Q."/>
            <person name="Gubbala S."/>
            <person name="Hirani K."/>
            <person name="Jayaseelan J.C."/>
            <person name="Lara F."/>
            <person name="Munidasa M."/>
            <person name="Palculict T."/>
            <person name="Patil S."/>
            <person name="Pu L.-L."/>
            <person name="Saada N."/>
            <person name="Tang L."/>
            <person name="Weissenberger G."/>
            <person name="Zhu Y."/>
            <person name="Hemphill L."/>
            <person name="Shang Y."/>
            <person name="Youmans B."/>
            <person name="Ayvaz T."/>
            <person name="Ross M."/>
            <person name="Santibanez J."/>
            <person name="Aqrawi P."/>
            <person name="Gross S."/>
            <person name="Joshi V."/>
            <person name="Fowler G."/>
            <person name="Nazareth L."/>
            <person name="Reid J."/>
            <person name="Worley K."/>
            <person name="Petrosino J."/>
            <person name="Highlander S."/>
            <person name="Gibbs R."/>
        </authorList>
    </citation>
    <scope>NUCLEOTIDE SEQUENCE [LARGE SCALE GENOMIC DNA]</scope>
    <source>
        <strain evidence="2 3">ATCC 700338</strain>
    </source>
</reference>
<dbReference type="InterPro" id="IPR003772">
    <property type="entry name" value="YceD"/>
</dbReference>
<proteinExistence type="predicted"/>
<accession>E0PFL7</accession>
<evidence type="ECO:0000313" key="3">
    <source>
        <dbReference type="Proteomes" id="UP000004290"/>
    </source>
</evidence>
<organism evidence="2 3">
    <name type="scientific">Streptococcus equinus ATCC 700338</name>
    <dbReference type="NCBI Taxonomy" id="864569"/>
    <lineage>
        <taxon>Bacteria</taxon>
        <taxon>Bacillati</taxon>
        <taxon>Bacillota</taxon>
        <taxon>Bacilli</taxon>
        <taxon>Lactobacillales</taxon>
        <taxon>Streptococcaceae</taxon>
        <taxon>Streptococcus</taxon>
    </lineage>
</organism>
<comment type="caution">
    <text evidence="2">The sequence shown here is derived from an EMBL/GenBank/DDBJ whole genome shotgun (WGS) entry which is preliminary data.</text>
</comment>
<dbReference type="HOGENOM" id="CLU_100236_3_1_9"/>
<feature type="region of interest" description="Disordered" evidence="1">
    <location>
        <begin position="183"/>
        <end position="202"/>
    </location>
</feature>
<sequence>MVVICTDNTVKSWYNSKEILKEVIMMFSISEIKKNSDGISFNSVLEIKEKLIERTKDVLDVKEIFVQGTISYDDGLYLLNYTLDYTITLPSSRSMLPVDVHQVEEVSEIFIDAADIHAKEDLVRENLVLVLEEDYIDLEESAIDNILLTIPMQVLSEEEQNSDTMPSGNSWSVLTEEQYNALQNKKKKENSPFSALNGLFED</sequence>
<protein>
    <submittedName>
        <fullName evidence="2">Putative ACR, COG1399</fullName>
    </submittedName>
</protein>
<dbReference type="EMBL" id="AEEL01000021">
    <property type="protein sequence ID" value="EFM26894.1"/>
    <property type="molecule type" value="Genomic_DNA"/>
</dbReference>
<dbReference type="AlphaFoldDB" id="E0PFL7"/>
<dbReference type="Proteomes" id="UP000004290">
    <property type="component" value="Unassembled WGS sequence"/>
</dbReference>
<gene>
    <name evidence="2" type="ORF">HMPREF9319_1640</name>
</gene>